<dbReference type="SUPFAM" id="SSF51735">
    <property type="entry name" value="NAD(P)-binding Rossmann-fold domains"/>
    <property type="match status" value="1"/>
</dbReference>
<dbReference type="InterPro" id="IPR036291">
    <property type="entry name" value="NAD(P)-bd_dom_sf"/>
</dbReference>
<dbReference type="CDD" id="cd05286">
    <property type="entry name" value="QOR2"/>
    <property type="match status" value="1"/>
</dbReference>
<dbReference type="Proteomes" id="UP001597115">
    <property type="component" value="Unassembled WGS sequence"/>
</dbReference>
<dbReference type="RefSeq" id="WP_380887011.1">
    <property type="nucleotide sequence ID" value="NZ_JBHUDY010000001.1"/>
</dbReference>
<dbReference type="Pfam" id="PF08240">
    <property type="entry name" value="ADH_N"/>
    <property type="match status" value="1"/>
</dbReference>
<dbReference type="InterPro" id="IPR011032">
    <property type="entry name" value="GroES-like_sf"/>
</dbReference>
<accession>A0ABW4I033</accession>
<dbReference type="SUPFAM" id="SSF50129">
    <property type="entry name" value="GroES-like"/>
    <property type="match status" value="1"/>
</dbReference>
<feature type="domain" description="Enoyl reductase (ER)" evidence="3">
    <location>
        <begin position="11"/>
        <end position="322"/>
    </location>
</feature>
<keyword evidence="5" id="KW-1185">Reference proteome</keyword>
<gene>
    <name evidence="4" type="ORF">ACFSCW_03675</name>
</gene>
<evidence type="ECO:0000256" key="1">
    <source>
        <dbReference type="ARBA" id="ARBA00022857"/>
    </source>
</evidence>
<evidence type="ECO:0000313" key="4">
    <source>
        <dbReference type="EMBL" id="MFD1610896.1"/>
    </source>
</evidence>
<evidence type="ECO:0000256" key="2">
    <source>
        <dbReference type="ARBA" id="ARBA00023002"/>
    </source>
</evidence>
<dbReference type="InterPro" id="IPR013149">
    <property type="entry name" value="ADH-like_C"/>
</dbReference>
<evidence type="ECO:0000313" key="5">
    <source>
        <dbReference type="Proteomes" id="UP001597115"/>
    </source>
</evidence>
<dbReference type="NCBIfam" id="NF008024">
    <property type="entry name" value="PRK10754.1"/>
    <property type="match status" value="1"/>
</dbReference>
<dbReference type="Pfam" id="PF00107">
    <property type="entry name" value="ADH_zinc_N"/>
    <property type="match status" value="1"/>
</dbReference>
<dbReference type="InterPro" id="IPR013154">
    <property type="entry name" value="ADH-like_N"/>
</dbReference>
<proteinExistence type="predicted"/>
<dbReference type="EMBL" id="JBHUDY010000001">
    <property type="protein sequence ID" value="MFD1610896.1"/>
    <property type="molecule type" value="Genomic_DNA"/>
</dbReference>
<dbReference type="Gene3D" id="3.90.180.10">
    <property type="entry name" value="Medium-chain alcohol dehydrogenases, catalytic domain"/>
    <property type="match status" value="1"/>
</dbReference>
<dbReference type="PANTHER" id="PTHR48106">
    <property type="entry name" value="QUINONE OXIDOREDUCTASE PIG3-RELATED"/>
    <property type="match status" value="1"/>
</dbReference>
<keyword evidence="2" id="KW-0560">Oxidoreductase</keyword>
<keyword evidence="1" id="KW-0521">NADP</keyword>
<dbReference type="SMART" id="SM00829">
    <property type="entry name" value="PKS_ER"/>
    <property type="match status" value="1"/>
</dbReference>
<reference evidence="5" key="1">
    <citation type="journal article" date="2019" name="Int. J. Syst. Evol. Microbiol.">
        <title>The Global Catalogue of Microorganisms (GCM) 10K type strain sequencing project: providing services to taxonomists for standard genome sequencing and annotation.</title>
        <authorList>
            <consortium name="The Broad Institute Genomics Platform"/>
            <consortium name="The Broad Institute Genome Sequencing Center for Infectious Disease"/>
            <person name="Wu L."/>
            <person name="Ma J."/>
        </authorList>
    </citation>
    <scope>NUCLEOTIDE SEQUENCE [LARGE SCALE GENOMIC DNA]</scope>
    <source>
        <strain evidence="5">CGMCC 1.16275</strain>
    </source>
</reference>
<dbReference type="InterPro" id="IPR047618">
    <property type="entry name" value="QOR-like"/>
</dbReference>
<sequence>MARAAVIERSGGPDVIEWRDVSLPPPGPGEVRLRHTAVGLNFIDTYHRGGIYPLTFPSGLGVEAAGVVEAVGEGVTDWKPGDRAATFGPALGAYATERNVAAASLLPIPEDVSDEIAAAALLKGCTAEFLVERCARVESAWPVLVHAAAGGVGLILVQWLRAIGARVIGTVSSDDKANQAREAGADEIVFYTREDTAKRVRELTDGKGVRVVFDGVGMSTWEASLGSLQPRGLLVSYGNAGGPVTGVNLGILAQKGSLFVTRPTLFSYYVTPEERRAGVARLWEMIRSGKVRIAIGQRYPLEQAAQAHRDLEGRATTGSTILLP</sequence>
<dbReference type="PANTHER" id="PTHR48106:SF13">
    <property type="entry name" value="QUINONE OXIDOREDUCTASE-RELATED"/>
    <property type="match status" value="1"/>
</dbReference>
<organism evidence="4 5">
    <name type="scientific">Sphingomonas tabacisoli</name>
    <dbReference type="NCBI Taxonomy" id="2249466"/>
    <lineage>
        <taxon>Bacteria</taxon>
        <taxon>Pseudomonadati</taxon>
        <taxon>Pseudomonadota</taxon>
        <taxon>Alphaproteobacteria</taxon>
        <taxon>Sphingomonadales</taxon>
        <taxon>Sphingomonadaceae</taxon>
        <taxon>Sphingomonas</taxon>
    </lineage>
</organism>
<protein>
    <submittedName>
        <fullName evidence="4">Quinone oxidoreductase family protein</fullName>
    </submittedName>
</protein>
<dbReference type="Gene3D" id="3.40.50.720">
    <property type="entry name" value="NAD(P)-binding Rossmann-like Domain"/>
    <property type="match status" value="1"/>
</dbReference>
<evidence type="ECO:0000259" key="3">
    <source>
        <dbReference type="SMART" id="SM00829"/>
    </source>
</evidence>
<dbReference type="InterPro" id="IPR020843">
    <property type="entry name" value="ER"/>
</dbReference>
<name>A0ABW4I033_9SPHN</name>
<comment type="caution">
    <text evidence="4">The sequence shown here is derived from an EMBL/GenBank/DDBJ whole genome shotgun (WGS) entry which is preliminary data.</text>
</comment>